<dbReference type="GO" id="GO:0008168">
    <property type="term" value="F:methyltransferase activity"/>
    <property type="evidence" value="ECO:0007669"/>
    <property type="project" value="UniProtKB-KW"/>
</dbReference>
<dbReference type="GO" id="GO:0000785">
    <property type="term" value="C:chromatin"/>
    <property type="evidence" value="ECO:0007669"/>
    <property type="project" value="TreeGrafter"/>
</dbReference>
<feature type="domain" description="JmjC" evidence="1">
    <location>
        <begin position="1"/>
        <end position="36"/>
    </location>
</feature>
<dbReference type="Proteomes" id="UP000188320">
    <property type="component" value="Unassembled WGS sequence"/>
</dbReference>
<dbReference type="GO" id="GO:0005634">
    <property type="term" value="C:nucleus"/>
    <property type="evidence" value="ECO:0007669"/>
    <property type="project" value="TreeGrafter"/>
</dbReference>
<dbReference type="GO" id="GO:0032259">
    <property type="term" value="P:methylation"/>
    <property type="evidence" value="ECO:0007669"/>
    <property type="project" value="UniProtKB-KW"/>
</dbReference>
<keyword evidence="2" id="KW-0489">Methyltransferase</keyword>
<dbReference type="EMBL" id="LSSK01001078">
    <property type="protein sequence ID" value="OMH80785.1"/>
    <property type="molecule type" value="Genomic_DNA"/>
</dbReference>
<evidence type="ECO:0000259" key="1">
    <source>
        <dbReference type="PROSITE" id="PS51184"/>
    </source>
</evidence>
<dbReference type="GO" id="GO:0010468">
    <property type="term" value="P:regulation of gene expression"/>
    <property type="evidence" value="ECO:0007669"/>
    <property type="project" value="TreeGrafter"/>
</dbReference>
<dbReference type="Pfam" id="PF13832">
    <property type="entry name" value="zf-HC5HC2H_2"/>
    <property type="match status" value="1"/>
</dbReference>
<evidence type="ECO:0000313" key="2">
    <source>
        <dbReference type="EMBL" id="OMH80785.1"/>
    </source>
</evidence>
<name>A0A1R1PIF1_ZANCU</name>
<dbReference type="AlphaFoldDB" id="A0A1R1PIF1"/>
<gene>
    <name evidence="2" type="ORF">AX774_g5774</name>
</gene>
<dbReference type="GO" id="GO:0051864">
    <property type="term" value="F:histone H3K36 demethylase activity"/>
    <property type="evidence" value="ECO:0007669"/>
    <property type="project" value="TreeGrafter"/>
</dbReference>
<keyword evidence="3" id="KW-1185">Reference proteome</keyword>
<dbReference type="InterPro" id="IPR003347">
    <property type="entry name" value="JmjC_dom"/>
</dbReference>
<sequence length="267" mass="30722">MGYHAGFNLGFNCAESINFALHRWIDIGRQAKVCKCIKDSVYINVDEWYDGHSIATLYPNKFSCAACFRPLPFPLNVLDNDDQSSSSHIVKCRKCSLSIHPQCLPSYAKRTPWTCYLCRSGVSQITCLLCNYSNGFLIPVKSPSVLHPTYAHFHCAYFIPETSIHYFPNNLQVLGYEDIDKNRFRLKCCFCHYCQSYFDNSYTTVTVQCAHKSNPTENNHEDDDSQNQIRCNVFMHPSCAIFSKKSLLDWENQLIYCPSHSDPQFHC</sequence>
<proteinExistence type="predicted"/>
<dbReference type="OrthoDB" id="9547406at2759"/>
<evidence type="ECO:0000313" key="3">
    <source>
        <dbReference type="Proteomes" id="UP000188320"/>
    </source>
</evidence>
<dbReference type="PANTHER" id="PTHR10694">
    <property type="entry name" value="LYSINE-SPECIFIC DEMETHYLASE"/>
    <property type="match status" value="1"/>
</dbReference>
<dbReference type="PROSITE" id="PS51184">
    <property type="entry name" value="JMJC"/>
    <property type="match status" value="1"/>
</dbReference>
<dbReference type="PANTHER" id="PTHR10694:SF7">
    <property type="entry name" value="[HISTONE H3]-TRIMETHYL-L-LYSINE(9) DEMETHYLASE"/>
    <property type="match status" value="1"/>
</dbReference>
<dbReference type="Gene3D" id="2.60.120.650">
    <property type="entry name" value="Cupin"/>
    <property type="match status" value="1"/>
</dbReference>
<protein>
    <submittedName>
        <fullName evidence="2">Putative lysine-specific demethylase 4B</fullName>
    </submittedName>
</protein>
<keyword evidence="2" id="KW-0808">Transferase</keyword>
<comment type="caution">
    <text evidence="2">The sequence shown here is derived from an EMBL/GenBank/DDBJ whole genome shotgun (WGS) entry which is preliminary data.</text>
</comment>
<accession>A0A1R1PIF1</accession>
<reference evidence="3" key="1">
    <citation type="submission" date="2017-01" db="EMBL/GenBank/DDBJ databases">
        <authorList>
            <person name="Wang Y."/>
            <person name="White M."/>
            <person name="Kvist S."/>
            <person name="Moncalvo J.-M."/>
        </authorList>
    </citation>
    <scope>NUCLEOTIDE SEQUENCE [LARGE SCALE GENOMIC DNA]</scope>
    <source>
        <strain evidence="3">COL-18-3</strain>
    </source>
</reference>
<organism evidence="2 3">
    <name type="scientific">Zancudomyces culisetae</name>
    <name type="common">Gut fungus</name>
    <name type="synonym">Smittium culisetae</name>
    <dbReference type="NCBI Taxonomy" id="1213189"/>
    <lineage>
        <taxon>Eukaryota</taxon>
        <taxon>Fungi</taxon>
        <taxon>Fungi incertae sedis</taxon>
        <taxon>Zoopagomycota</taxon>
        <taxon>Kickxellomycotina</taxon>
        <taxon>Harpellomycetes</taxon>
        <taxon>Harpellales</taxon>
        <taxon>Legeriomycetaceae</taxon>
        <taxon>Zancudomyces</taxon>
    </lineage>
</organism>
<dbReference type="GO" id="GO:0032454">
    <property type="term" value="F:histone H3K9 demethylase activity"/>
    <property type="evidence" value="ECO:0007669"/>
    <property type="project" value="TreeGrafter"/>
</dbReference>